<evidence type="ECO:0000313" key="1">
    <source>
        <dbReference type="EMBL" id="CAB1432789.1"/>
    </source>
</evidence>
<sequence>MFVQLITECLSPGSRWNWVMLILSHFLKLSHKETSSGFHLHLFPQTAQSQINRLRFIRVNWSQSGSASNLQPGQQEMSKLLHQLLPEVCTHTGSAHRRLAGRPSCCDTHLMEHESTSEGEEQRDMRRRFV</sequence>
<proteinExistence type="predicted"/>
<dbReference type="AlphaFoldDB" id="A0A9N7UIL0"/>
<organism evidence="1 2">
    <name type="scientific">Pleuronectes platessa</name>
    <name type="common">European plaice</name>
    <dbReference type="NCBI Taxonomy" id="8262"/>
    <lineage>
        <taxon>Eukaryota</taxon>
        <taxon>Metazoa</taxon>
        <taxon>Chordata</taxon>
        <taxon>Craniata</taxon>
        <taxon>Vertebrata</taxon>
        <taxon>Euteleostomi</taxon>
        <taxon>Actinopterygii</taxon>
        <taxon>Neopterygii</taxon>
        <taxon>Teleostei</taxon>
        <taxon>Neoteleostei</taxon>
        <taxon>Acanthomorphata</taxon>
        <taxon>Carangaria</taxon>
        <taxon>Pleuronectiformes</taxon>
        <taxon>Pleuronectoidei</taxon>
        <taxon>Pleuronectidae</taxon>
        <taxon>Pleuronectes</taxon>
    </lineage>
</organism>
<reference evidence="1" key="1">
    <citation type="submission" date="2020-03" db="EMBL/GenBank/DDBJ databases">
        <authorList>
            <person name="Weist P."/>
        </authorList>
    </citation>
    <scope>NUCLEOTIDE SEQUENCE</scope>
</reference>
<accession>A0A9N7UIL0</accession>
<protein>
    <submittedName>
        <fullName evidence="1">Uncharacterized protein</fullName>
    </submittedName>
</protein>
<comment type="caution">
    <text evidence="1">The sequence shown here is derived from an EMBL/GenBank/DDBJ whole genome shotgun (WGS) entry which is preliminary data.</text>
</comment>
<dbReference type="EMBL" id="CADEAL010001477">
    <property type="protein sequence ID" value="CAB1432789.1"/>
    <property type="molecule type" value="Genomic_DNA"/>
</dbReference>
<keyword evidence="2" id="KW-1185">Reference proteome</keyword>
<gene>
    <name evidence="1" type="ORF">PLEPLA_LOCUS20875</name>
</gene>
<dbReference type="Proteomes" id="UP001153269">
    <property type="component" value="Unassembled WGS sequence"/>
</dbReference>
<name>A0A9N7UIL0_PLEPL</name>
<evidence type="ECO:0000313" key="2">
    <source>
        <dbReference type="Proteomes" id="UP001153269"/>
    </source>
</evidence>